<sequence length="139" mass="15716">MAVAPFWPEGAKAACRAISGIPPADWLPAYLDLVAAIRSGMRQDMRSFDPIHRWRGFEHRVLLRNPYADIGLTCLDGQAAVWICERIDRDYRIRCEWSDVSGPARHWLSSTAPTFEATACRLDFAPIHLPVDQPWLKAA</sequence>
<protein>
    <submittedName>
        <fullName evidence="1">Uncharacterized protein</fullName>
    </submittedName>
</protein>
<proteinExistence type="predicted"/>
<dbReference type="HOGENOM" id="CLU_153186_0_0_5"/>
<keyword evidence="2" id="KW-1185">Reference proteome</keyword>
<accession>F1Z8R1</accession>
<dbReference type="AlphaFoldDB" id="F1Z8R1"/>
<organism evidence="1 2">
    <name type="scientific">Novosphingobium nitrogenifigens DSM 19370</name>
    <dbReference type="NCBI Taxonomy" id="983920"/>
    <lineage>
        <taxon>Bacteria</taxon>
        <taxon>Pseudomonadati</taxon>
        <taxon>Pseudomonadota</taxon>
        <taxon>Alphaproteobacteria</taxon>
        <taxon>Sphingomonadales</taxon>
        <taxon>Sphingomonadaceae</taxon>
        <taxon>Novosphingobium</taxon>
    </lineage>
</organism>
<dbReference type="EMBL" id="AEWJ01000037">
    <property type="protein sequence ID" value="EGD59347.1"/>
    <property type="molecule type" value="Genomic_DNA"/>
</dbReference>
<evidence type="ECO:0000313" key="1">
    <source>
        <dbReference type="EMBL" id="EGD59347.1"/>
    </source>
</evidence>
<dbReference type="InParanoid" id="F1Z8R1"/>
<dbReference type="RefSeq" id="WP_008065116.1">
    <property type="nucleotide sequence ID" value="NZ_AQWK01000001.1"/>
</dbReference>
<comment type="caution">
    <text evidence="1">The sequence shown here is derived from an EMBL/GenBank/DDBJ whole genome shotgun (WGS) entry which is preliminary data.</text>
</comment>
<evidence type="ECO:0000313" key="2">
    <source>
        <dbReference type="Proteomes" id="UP000004728"/>
    </source>
</evidence>
<gene>
    <name evidence="1" type="ORF">Y88_1409</name>
</gene>
<dbReference type="Proteomes" id="UP000004728">
    <property type="component" value="Unassembled WGS sequence"/>
</dbReference>
<dbReference type="OrthoDB" id="7424109at2"/>
<name>F1Z8R1_9SPHN</name>
<dbReference type="STRING" id="983920.Y88_1409"/>
<reference evidence="1 2" key="1">
    <citation type="journal article" date="2012" name="J. Bacteriol.">
        <title>Draft Genome Sequence of Novosphingobium nitrogenifigens Y88T.</title>
        <authorList>
            <person name="Strabala T.J."/>
            <person name="Macdonald L."/>
            <person name="Liu V."/>
            <person name="Smit A.M."/>
        </authorList>
    </citation>
    <scope>NUCLEOTIDE SEQUENCE [LARGE SCALE GENOMIC DNA]</scope>
    <source>
        <strain evidence="1 2">DSM 19370</strain>
    </source>
</reference>